<evidence type="ECO:0000313" key="1">
    <source>
        <dbReference type="EMBL" id="VDN45394.1"/>
    </source>
</evidence>
<evidence type="ECO:0000313" key="3">
    <source>
        <dbReference type="WBParaSite" id="GPUH_0002635501-mRNA-1"/>
    </source>
</evidence>
<reference evidence="1 2" key="2">
    <citation type="submission" date="2018-11" db="EMBL/GenBank/DDBJ databases">
        <authorList>
            <consortium name="Pathogen Informatics"/>
        </authorList>
    </citation>
    <scope>NUCLEOTIDE SEQUENCE [LARGE SCALE GENOMIC DNA]</scope>
</reference>
<proteinExistence type="predicted"/>
<dbReference type="Proteomes" id="UP000271098">
    <property type="component" value="Unassembled WGS sequence"/>
</dbReference>
<accession>A0A183EZD4</accession>
<dbReference type="EMBL" id="UYRT01110014">
    <property type="protein sequence ID" value="VDN45394.1"/>
    <property type="molecule type" value="Genomic_DNA"/>
</dbReference>
<evidence type="ECO:0000313" key="2">
    <source>
        <dbReference type="Proteomes" id="UP000271098"/>
    </source>
</evidence>
<dbReference type="AlphaFoldDB" id="A0A183EZD4"/>
<organism evidence="3">
    <name type="scientific">Gongylonema pulchrum</name>
    <dbReference type="NCBI Taxonomy" id="637853"/>
    <lineage>
        <taxon>Eukaryota</taxon>
        <taxon>Metazoa</taxon>
        <taxon>Ecdysozoa</taxon>
        <taxon>Nematoda</taxon>
        <taxon>Chromadorea</taxon>
        <taxon>Rhabditida</taxon>
        <taxon>Spirurina</taxon>
        <taxon>Spiruromorpha</taxon>
        <taxon>Spiruroidea</taxon>
        <taxon>Gongylonematidae</taxon>
        <taxon>Gongylonema</taxon>
    </lineage>
</organism>
<keyword evidence="2" id="KW-1185">Reference proteome</keyword>
<dbReference type="WBParaSite" id="GPUH_0002635501-mRNA-1">
    <property type="protein sequence ID" value="GPUH_0002635501-mRNA-1"/>
    <property type="gene ID" value="GPUH_0002635501"/>
</dbReference>
<gene>
    <name evidence="1" type="ORF">GPUH_LOCUS26326</name>
</gene>
<reference evidence="3" key="1">
    <citation type="submission" date="2016-06" db="UniProtKB">
        <authorList>
            <consortium name="WormBaseParasite"/>
        </authorList>
    </citation>
    <scope>IDENTIFICATION</scope>
</reference>
<dbReference type="OrthoDB" id="5789260at2759"/>
<name>A0A183EZD4_9BILA</name>
<protein>
    <submittedName>
        <fullName evidence="3">Neur_chan_LBD domain-containing protein</fullName>
    </submittedName>
</protein>
<sequence length="78" mass="9318">MMTTGYIRGLIELWTPMVIINYDMPMPDAYARRVTFTGESWKARNTVFITLFRMHERQRLLSLKAELGLRWILQMYSS</sequence>